<organism evidence="5 6">
    <name type="scientific">Mus spicilegus</name>
    <name type="common">Mound-building mouse</name>
    <dbReference type="NCBI Taxonomy" id="10103"/>
    <lineage>
        <taxon>Eukaryota</taxon>
        <taxon>Metazoa</taxon>
        <taxon>Chordata</taxon>
        <taxon>Craniata</taxon>
        <taxon>Vertebrata</taxon>
        <taxon>Euteleostomi</taxon>
        <taxon>Mammalia</taxon>
        <taxon>Eutheria</taxon>
        <taxon>Euarchontoglires</taxon>
        <taxon>Glires</taxon>
        <taxon>Rodentia</taxon>
        <taxon>Myomorpha</taxon>
        <taxon>Muroidea</taxon>
        <taxon>Muridae</taxon>
        <taxon>Murinae</taxon>
        <taxon>Mus</taxon>
        <taxon>Mus</taxon>
    </lineage>
</organism>
<keyword evidence="6" id="KW-1185">Reference proteome</keyword>
<dbReference type="Pfam" id="PF22779">
    <property type="entry name" value="OB_SHLD2_2nd"/>
    <property type="match status" value="1"/>
</dbReference>
<feature type="region of interest" description="Disordered" evidence="1">
    <location>
        <begin position="214"/>
        <end position="256"/>
    </location>
</feature>
<feature type="domain" description="Shieldin complex subunit 2 second OB fold" evidence="4">
    <location>
        <begin position="597"/>
        <end position="678"/>
    </location>
</feature>
<dbReference type="Ensembl" id="ENSMSIT00000020633.1">
    <property type="protein sequence ID" value="ENSMSIP00000016254.1"/>
    <property type="gene ID" value="ENSMSIG00000013927.1"/>
</dbReference>
<feature type="compositionally biased region" description="Basic and acidic residues" evidence="1">
    <location>
        <begin position="165"/>
        <end position="181"/>
    </location>
</feature>
<dbReference type="GO" id="GO:0005654">
    <property type="term" value="C:nucleoplasm"/>
    <property type="evidence" value="ECO:0007669"/>
    <property type="project" value="Ensembl"/>
</dbReference>
<evidence type="ECO:0000259" key="4">
    <source>
        <dbReference type="Pfam" id="PF22779"/>
    </source>
</evidence>
<feature type="domain" description="Shieldin complex subunit 2 first OB fold" evidence="3">
    <location>
        <begin position="432"/>
        <end position="564"/>
    </location>
</feature>
<dbReference type="Proteomes" id="UP000694415">
    <property type="component" value="Unplaced"/>
</dbReference>
<proteinExistence type="predicted"/>
<feature type="compositionally biased region" description="Polar residues" evidence="1">
    <location>
        <begin position="292"/>
        <end position="303"/>
    </location>
</feature>
<dbReference type="InterPro" id="IPR049507">
    <property type="entry name" value="SHLD2_OB1"/>
</dbReference>
<dbReference type="PANTHER" id="PTHR14495:SF2">
    <property type="entry name" value="SHIELDIN COMPLEX SUBUNIT 2"/>
    <property type="match status" value="1"/>
</dbReference>
<dbReference type="InterPro" id="IPR029715">
    <property type="entry name" value="FAM35A"/>
</dbReference>
<dbReference type="GO" id="GO:0035861">
    <property type="term" value="C:site of double-strand break"/>
    <property type="evidence" value="ECO:0007669"/>
    <property type="project" value="Ensembl"/>
</dbReference>
<feature type="region of interest" description="Disordered" evidence="1">
    <location>
        <begin position="165"/>
        <end position="186"/>
    </location>
</feature>
<dbReference type="AlphaFoldDB" id="A0A8C6H3W6"/>
<evidence type="ECO:0000313" key="5">
    <source>
        <dbReference type="Ensembl" id="ENSMSIP00000016254.1"/>
    </source>
</evidence>
<dbReference type="Pfam" id="PF15793">
    <property type="entry name" value="SHLD2_C"/>
    <property type="match status" value="1"/>
</dbReference>
<sequence length="923" mass="102919">MWDQDCQELMVMDLKQDHFSASSQSSVCSQKIMSRGSQVHIFWGAPVAPVKTTVSQGTASLMSTANAWEKVRLSYKQHSLYLKAGDQEFKNLEDCQVPKGLGPPGLLSGDVLTTSVRRSAQVEEDFKHSALEAQSVKSQVNLSDMTSGQMCGLGDGVQHLPEEEKDQKLQCKNKKITDEQSKNQSDPCVRNFQRDLFALDLKCAAKLDLGCCTEQQSTGTKPEPTGHHERQSQESFSDTRCEPQSEGAVRKASDQRLSTEAEFLSVLTSSQRAFLAQGNDKGQDCINKSTVNMEAEPTGSQGVRRTEGDFSKPGGDFEEESENEQSQVYSLELFSPVCPESESSHSHINPGKNLENTSSQELFSNEENLPPNELCSSHQSTANRSWCSKDDSHHSKALSEVHQVSKKPRMDSNIREAAKAVPQRVMSELKDSKKISLIKNCDSKNQKYNCLVMVLTPCHVKEITIKSGPNSGSKVPLATIVVIDQSEIKKRVVLWRTAAFGALTVFLGDIILLTDVVLYEDQWIGETVLQSTFTSQLLNLGSYSYVQPEKYSNVIANVILQDLLTYVSTKHSYLKDLPQRQPQKMNTVEFVELEQLQPDILVHAVLRVVDVTVLTEALYSYRGQKQRKVVLTVEQAQGQHYVLVLWGPGAAWYTQLQRKKDSIWEFKYLFVQRNSILENLELHTTLWSSCECLFDDDTRAISFKTKFQKNTSSFVKISDLATHLEDKYSGVVLIKAKVSELVFSAAAAQKIALNARSTLKSIFSSLPSIVYAGCAHCGSELETDENRIYRQCLSCLPFVGKKIFYRPALMTIVDGRYNTCVHVGSKMMEQILLNISPDCLNRVIVPSSEVTYGMVASDLLHSLLAVSAEPCVLKIQSFFELDENSYPLQQDFSLLDFCPDSRKLWSPGLSLRAEGTGGIPGKE</sequence>
<feature type="domain" description="Shieldin complex subunit 2 C-terminal" evidence="2">
    <location>
        <begin position="735"/>
        <end position="898"/>
    </location>
</feature>
<evidence type="ECO:0000256" key="1">
    <source>
        <dbReference type="SAM" id="MobiDB-lite"/>
    </source>
</evidence>
<protein>
    <submittedName>
        <fullName evidence="5">Shieldin complex subunit 2</fullName>
    </submittedName>
</protein>
<evidence type="ECO:0000313" key="6">
    <source>
        <dbReference type="Proteomes" id="UP000694415"/>
    </source>
</evidence>
<dbReference type="GeneTree" id="ENSGT00390000003133"/>
<dbReference type="GO" id="GO:2001034">
    <property type="term" value="P:positive regulation of double-strand break repair via nonhomologous end joining"/>
    <property type="evidence" value="ECO:0007669"/>
    <property type="project" value="Ensembl"/>
</dbReference>
<dbReference type="GO" id="GO:0015629">
    <property type="term" value="C:actin cytoskeleton"/>
    <property type="evidence" value="ECO:0007669"/>
    <property type="project" value="Ensembl"/>
</dbReference>
<dbReference type="GO" id="GO:0045830">
    <property type="term" value="P:positive regulation of isotype switching"/>
    <property type="evidence" value="ECO:0007669"/>
    <property type="project" value="Ensembl"/>
</dbReference>
<reference evidence="5" key="1">
    <citation type="submission" date="2025-08" db="UniProtKB">
        <authorList>
            <consortium name="Ensembl"/>
        </authorList>
    </citation>
    <scope>IDENTIFICATION</scope>
</reference>
<feature type="region of interest" description="Disordered" evidence="1">
    <location>
        <begin position="292"/>
        <end position="328"/>
    </location>
</feature>
<name>A0A8C6H3W6_MUSSI</name>
<dbReference type="InterPro" id="IPR053944">
    <property type="entry name" value="SHLD2_OB2"/>
</dbReference>
<reference evidence="5" key="2">
    <citation type="submission" date="2025-09" db="UniProtKB">
        <authorList>
            <consortium name="Ensembl"/>
        </authorList>
    </citation>
    <scope>IDENTIFICATION</scope>
</reference>
<dbReference type="PANTHER" id="PTHR14495">
    <property type="entry name" value="SHIELDIN COMPLEX SUBUNIT 2"/>
    <property type="match status" value="1"/>
</dbReference>
<evidence type="ECO:0000259" key="2">
    <source>
        <dbReference type="Pfam" id="PF15793"/>
    </source>
</evidence>
<feature type="compositionally biased region" description="Basic and acidic residues" evidence="1">
    <location>
        <begin position="224"/>
        <end position="256"/>
    </location>
</feature>
<accession>A0A8C6H3W6</accession>
<evidence type="ECO:0000259" key="3">
    <source>
        <dbReference type="Pfam" id="PF21669"/>
    </source>
</evidence>
<dbReference type="InterPro" id="IPR031589">
    <property type="entry name" value="SHLD2_C"/>
</dbReference>
<dbReference type="Pfam" id="PF21669">
    <property type="entry name" value="SHLD2_OB1"/>
    <property type="match status" value="1"/>
</dbReference>
<dbReference type="GO" id="GO:2000042">
    <property type="term" value="P:negative regulation of double-strand break repair via homologous recombination"/>
    <property type="evidence" value="ECO:0007669"/>
    <property type="project" value="Ensembl"/>
</dbReference>